<feature type="domain" description="Aldehyde dehydrogenase" evidence="10">
    <location>
        <begin position="553"/>
        <end position="983"/>
    </location>
</feature>
<dbReference type="InterPro" id="IPR025703">
    <property type="entry name" value="Bifunct_PutA"/>
</dbReference>
<accession>D6SMC2</accession>
<evidence type="ECO:0000256" key="2">
    <source>
        <dbReference type="ARBA" id="ARBA00012884"/>
    </source>
</evidence>
<evidence type="ECO:0000313" key="12">
    <source>
        <dbReference type="EMBL" id="EFI35833.1"/>
    </source>
</evidence>
<dbReference type="GO" id="GO:0004657">
    <property type="term" value="F:proline dehydrogenase activity"/>
    <property type="evidence" value="ECO:0007669"/>
    <property type="project" value="InterPro"/>
</dbReference>
<feature type="domain" description="Proline dehydrogenase" evidence="11">
    <location>
        <begin position="132"/>
        <end position="431"/>
    </location>
</feature>
<evidence type="ECO:0000256" key="9">
    <source>
        <dbReference type="SAM" id="MobiDB-lite"/>
    </source>
</evidence>
<feature type="region of interest" description="Disordered" evidence="9">
    <location>
        <begin position="457"/>
        <end position="478"/>
    </location>
</feature>
<dbReference type="RefSeq" id="WP_008868962.1">
    <property type="nucleotide sequence ID" value="NZ_ACJN02000001.1"/>
</dbReference>
<dbReference type="PROSITE" id="PS00070">
    <property type="entry name" value="ALDEHYDE_DEHYDR_CYS"/>
    <property type="match status" value="1"/>
</dbReference>
<dbReference type="OrthoDB" id="9762913at2"/>
<dbReference type="GO" id="GO:0009898">
    <property type="term" value="C:cytoplasmic side of plasma membrane"/>
    <property type="evidence" value="ECO:0007669"/>
    <property type="project" value="TreeGrafter"/>
</dbReference>
<dbReference type="InterPro" id="IPR029510">
    <property type="entry name" value="Ald_DH_CS_GLU"/>
</dbReference>
<dbReference type="SUPFAM" id="SSF51730">
    <property type="entry name" value="FAD-linked oxidoreductase"/>
    <property type="match status" value="1"/>
</dbReference>
<sequence length="1203" mass="136401">MPSHHEQILQDAVNLAVRWQNRANTLLTSEEKSIQEQMNRLLTHPMDKVVLTRLIDQCFRSHDHERVADQVNHLLSVYGVPDFFSRVERLLIQMFVGMGRHFPHFSVPRLVQQMRNSSSRAIIPGEEKALHNHLEKRKKQGVRMNINHLGEAVLGEDEAAHRLETYIQDMQNPDVEYISVKISTLYSQISSLAFEHTVEIMKDRLSKLFRVARENYFVRSNGQKVPKIVNLDMEEYRDLEITYEAFIRTLEQDEFRDYSAGLVLQAYLPDAFSKQKKLTEWALKRVAAGGAPVKLRIVKGANLEMELLESSHFNWPLATYDNKLDVDANFKRMLTYGMEPERIQAVHLGVASHNLFELAYAHELGHVMEVTDWFWFEMLEGMADHVRRSLQESVKDILLYAPVASREQFINAIAYLIRRLDENTSPENFLRYAPHLTTDSKAWSFLKNQFLQSCRHMQDAPDSPNRTQDRNEENFPEDMGSYWTRTFRNEADTDWSLRSAPVWAGSIRDKWMNDGQKPPLRIPVVVDGEEIFNGSETREIVDVSTLDEAKDRKVVSAVYCLADSGNIQRAIQVAKDDPDGWRNTSLDERHRILDLVSHELRRARGDLIGSAAANWGKLFTESDPEVSEAIDFTELYPHSARIYKDLNVSCSPKGTGLVIAPWNLPIAIPCGGIVASLAAGNTVLFKPASASVLVAWELVQCFYRAGVSRKVLQFIPCSGSTAGDELTKHPDVDYIILTGGTDTGMHILKNRPDVFLAAETGGKNATIVTSMSDRDQAIKNIIHSAYSNSGQKCSATSLVILEKEVYQDELFKRQLVDAARSCSTGSAWEFQNKVGPLIAPPQKDLLRALTELEPGETWVLEPRPSPANPYIWSPGIKWGVQPGGYTHMTEFFGPVIGVMRAENLEQAIELVNMTGYGLTSGLESLDQREQEIWKKGVKAGNLYINKGTTGAVVLRQPFGGMGKSALGAGIKAGSPNYVYQFMDFTETGYPESGAVQQESHLLRTVNEWEIDLRWNRIHEDIAEDITRTIYAVKSYLYQWEKEFSKEHDYFHLRGQDNVLRYLPKGRVAIRVHPDDSLFEVLGRSAACIVTGCKPVISLPAGLENAVTGFLDSTRGRLFNRDVQIIEQTDEELCEMIQELDRIRYAGPERVPEVVYARAAETGFYISRTPVFMEGRLELLQYLQEQSISNNYHRYGNLGERGLI</sequence>
<dbReference type="PIRSF" id="PIRSF000197">
    <property type="entry name" value="Bifunct_PutA"/>
    <property type="match status" value="1"/>
</dbReference>
<dbReference type="AlphaFoldDB" id="D6SMC2"/>
<dbReference type="InterPro" id="IPR029041">
    <property type="entry name" value="FAD-linked_oxidoreductase-like"/>
</dbReference>
<protein>
    <recommendedName>
        <fullName evidence="2">L-glutamate gamma-semialdehyde dehydrogenase</fullName>
        <ecNumber evidence="2">1.2.1.88</ecNumber>
    </recommendedName>
</protein>
<dbReference type="InterPro" id="IPR015590">
    <property type="entry name" value="Aldehyde_DH_dom"/>
</dbReference>
<evidence type="ECO:0000313" key="13">
    <source>
        <dbReference type="Proteomes" id="UP000005496"/>
    </source>
</evidence>
<keyword evidence="4" id="KW-0520">NAD</keyword>
<reference evidence="12" key="1">
    <citation type="submission" date="2010-05" db="EMBL/GenBank/DDBJ databases">
        <title>The draft genome of Desulfonatronospira thiodismutans ASO3-1.</title>
        <authorList>
            <consortium name="US DOE Joint Genome Institute (JGI-PGF)"/>
            <person name="Lucas S."/>
            <person name="Copeland A."/>
            <person name="Lapidus A."/>
            <person name="Cheng J.-F."/>
            <person name="Bruce D."/>
            <person name="Goodwin L."/>
            <person name="Pitluck S."/>
            <person name="Chertkov O."/>
            <person name="Brettin T."/>
            <person name="Detter J.C."/>
            <person name="Han C."/>
            <person name="Land M.L."/>
            <person name="Hauser L."/>
            <person name="Kyrpides N."/>
            <person name="Mikhailova N."/>
            <person name="Muyzer G."/>
            <person name="Woyke T."/>
        </authorList>
    </citation>
    <scope>NUCLEOTIDE SEQUENCE [LARGE SCALE GENOMIC DNA]</scope>
    <source>
        <strain evidence="12">ASO3-1</strain>
    </source>
</reference>
<dbReference type="Gene3D" id="3.40.309.10">
    <property type="entry name" value="Aldehyde Dehydrogenase, Chain A, domain 2"/>
    <property type="match status" value="1"/>
</dbReference>
<dbReference type="Pfam" id="PF00171">
    <property type="entry name" value="Aldedh"/>
    <property type="match status" value="1"/>
</dbReference>
<dbReference type="EMBL" id="ACJN02000001">
    <property type="protein sequence ID" value="EFI35833.1"/>
    <property type="molecule type" value="Genomic_DNA"/>
</dbReference>
<feature type="active site" evidence="6 7">
    <location>
        <position position="759"/>
    </location>
</feature>
<dbReference type="Gene3D" id="3.40.605.10">
    <property type="entry name" value="Aldehyde Dehydrogenase, Chain A, domain 1"/>
    <property type="match status" value="1"/>
</dbReference>
<dbReference type="Gene3D" id="3.20.20.220">
    <property type="match status" value="1"/>
</dbReference>
<evidence type="ECO:0000256" key="3">
    <source>
        <dbReference type="ARBA" id="ARBA00023002"/>
    </source>
</evidence>
<keyword evidence="3 8" id="KW-0560">Oxidoreductase</keyword>
<comment type="pathway">
    <text evidence="1">Amino-acid degradation; L-proline degradation into L-glutamate; L-glutamate from L-proline: step 2/2.</text>
</comment>
<dbReference type="Proteomes" id="UP000005496">
    <property type="component" value="Unassembled WGS sequence"/>
</dbReference>
<dbReference type="eggNOG" id="COG1012">
    <property type="taxonomic scope" value="Bacteria"/>
</dbReference>
<dbReference type="Pfam" id="PF01619">
    <property type="entry name" value="Pro_dh"/>
    <property type="match status" value="1"/>
</dbReference>
<feature type="active site" evidence="6">
    <location>
        <position position="793"/>
    </location>
</feature>
<dbReference type="eggNOG" id="COG0506">
    <property type="taxonomic scope" value="Bacteria"/>
</dbReference>
<gene>
    <name evidence="12" type="ORF">Dthio_PD3269</name>
</gene>
<dbReference type="PANTHER" id="PTHR42862">
    <property type="entry name" value="DELTA-1-PYRROLINE-5-CARBOXYLATE DEHYDROGENASE 1, ISOFORM A-RELATED"/>
    <property type="match status" value="1"/>
</dbReference>
<dbReference type="InterPro" id="IPR016163">
    <property type="entry name" value="Ald_DH_C"/>
</dbReference>
<comment type="similarity">
    <text evidence="8">Belongs to the aldehyde dehydrogenase family.</text>
</comment>
<evidence type="ECO:0000259" key="10">
    <source>
        <dbReference type="Pfam" id="PF00171"/>
    </source>
</evidence>
<dbReference type="InterPro" id="IPR016162">
    <property type="entry name" value="Ald_DH_N"/>
</dbReference>
<proteinExistence type="inferred from homology"/>
<dbReference type="UniPathway" id="UPA00261">
    <property type="reaction ID" value="UER00373"/>
</dbReference>
<dbReference type="FunFam" id="3.40.309.10:FF:000005">
    <property type="entry name" value="1-pyrroline-5-carboxylate dehydrogenase 1"/>
    <property type="match status" value="1"/>
</dbReference>
<evidence type="ECO:0000256" key="8">
    <source>
        <dbReference type="RuleBase" id="RU003345"/>
    </source>
</evidence>
<dbReference type="PROSITE" id="PS00687">
    <property type="entry name" value="ALDEHYDE_DEHYDR_GLU"/>
    <property type="match status" value="1"/>
</dbReference>
<dbReference type="InterPro" id="IPR050485">
    <property type="entry name" value="Proline_metab_enzyme"/>
</dbReference>
<dbReference type="GO" id="GO:0003700">
    <property type="term" value="F:DNA-binding transcription factor activity"/>
    <property type="evidence" value="ECO:0007669"/>
    <property type="project" value="InterPro"/>
</dbReference>
<evidence type="ECO:0000256" key="1">
    <source>
        <dbReference type="ARBA" id="ARBA00004786"/>
    </source>
</evidence>
<dbReference type="InterPro" id="IPR016161">
    <property type="entry name" value="Ald_DH/histidinol_DH"/>
</dbReference>
<keyword evidence="13" id="KW-1185">Reference proteome</keyword>
<dbReference type="PANTHER" id="PTHR42862:SF1">
    <property type="entry name" value="DELTA-1-PYRROLINE-5-CARBOXYLATE DEHYDROGENASE 2, ISOFORM A-RELATED"/>
    <property type="match status" value="1"/>
</dbReference>
<comment type="caution">
    <text evidence="12">The sequence shown here is derived from an EMBL/GenBank/DDBJ whole genome shotgun (WGS) entry which is preliminary data.</text>
</comment>
<evidence type="ECO:0000256" key="6">
    <source>
        <dbReference type="PIRSR" id="PIRSR000197-1"/>
    </source>
</evidence>
<dbReference type="GO" id="GO:0003842">
    <property type="term" value="F:L-glutamate gamma-semialdehyde dehydrogenase activity"/>
    <property type="evidence" value="ECO:0007669"/>
    <property type="project" value="UniProtKB-EC"/>
</dbReference>
<evidence type="ECO:0000256" key="7">
    <source>
        <dbReference type="PROSITE-ProRule" id="PRU10007"/>
    </source>
</evidence>
<evidence type="ECO:0000259" key="11">
    <source>
        <dbReference type="Pfam" id="PF01619"/>
    </source>
</evidence>
<dbReference type="InterPro" id="IPR002872">
    <property type="entry name" value="Proline_DH_dom"/>
</dbReference>
<comment type="catalytic activity">
    <reaction evidence="5">
        <text>L-glutamate 5-semialdehyde + NAD(+) + H2O = L-glutamate + NADH + 2 H(+)</text>
        <dbReference type="Rhea" id="RHEA:30235"/>
        <dbReference type="ChEBI" id="CHEBI:15377"/>
        <dbReference type="ChEBI" id="CHEBI:15378"/>
        <dbReference type="ChEBI" id="CHEBI:29985"/>
        <dbReference type="ChEBI" id="CHEBI:57540"/>
        <dbReference type="ChEBI" id="CHEBI:57945"/>
        <dbReference type="ChEBI" id="CHEBI:58066"/>
        <dbReference type="EC" id="1.2.1.88"/>
    </reaction>
</comment>
<name>D6SMC2_9BACT</name>
<dbReference type="InterPro" id="IPR016160">
    <property type="entry name" value="Ald_DH_CS_CYS"/>
</dbReference>
<evidence type="ECO:0000256" key="5">
    <source>
        <dbReference type="ARBA" id="ARBA00048142"/>
    </source>
</evidence>
<dbReference type="GO" id="GO:0010133">
    <property type="term" value="P:L-proline catabolic process to L-glutamate"/>
    <property type="evidence" value="ECO:0007669"/>
    <property type="project" value="UniProtKB-UniPathway"/>
</dbReference>
<evidence type="ECO:0000256" key="4">
    <source>
        <dbReference type="ARBA" id="ARBA00023027"/>
    </source>
</evidence>
<dbReference type="EC" id="1.2.1.88" evidence="2"/>
<organism evidence="12 13">
    <name type="scientific">Desulfonatronospira thiodismutans ASO3-1</name>
    <dbReference type="NCBI Taxonomy" id="555779"/>
    <lineage>
        <taxon>Bacteria</taxon>
        <taxon>Pseudomonadati</taxon>
        <taxon>Thermodesulfobacteriota</taxon>
        <taxon>Desulfovibrionia</taxon>
        <taxon>Desulfovibrionales</taxon>
        <taxon>Desulfonatronovibrionaceae</taxon>
        <taxon>Desulfonatronospira</taxon>
    </lineage>
</organism>
<dbReference type="SUPFAM" id="SSF53720">
    <property type="entry name" value="ALDH-like"/>
    <property type="match status" value="1"/>
</dbReference>